<protein>
    <recommendedName>
        <fullName evidence="10">P-loop containing nucleoside triphosphate hydrolase protein</fullName>
    </recommendedName>
</protein>
<dbReference type="Pfam" id="PF26076">
    <property type="entry name" value="WHD_DDX60"/>
    <property type="match status" value="1"/>
</dbReference>
<keyword evidence="2" id="KW-0378">Hydrolase</keyword>
<dbReference type="OrthoDB" id="2320933at2759"/>
<feature type="region of interest" description="Disordered" evidence="5">
    <location>
        <begin position="465"/>
        <end position="509"/>
    </location>
</feature>
<reference evidence="8 9" key="1">
    <citation type="submission" date="2014-04" db="EMBL/GenBank/DDBJ databases">
        <authorList>
            <consortium name="DOE Joint Genome Institute"/>
            <person name="Kuo A."/>
            <person name="Kohler A."/>
            <person name="Nagy L.G."/>
            <person name="Floudas D."/>
            <person name="Copeland A."/>
            <person name="Barry K.W."/>
            <person name="Cichocki N."/>
            <person name="Veneault-Fourrey C."/>
            <person name="LaButti K."/>
            <person name="Lindquist E.A."/>
            <person name="Lipzen A."/>
            <person name="Lundell T."/>
            <person name="Morin E."/>
            <person name="Murat C."/>
            <person name="Sun H."/>
            <person name="Tunlid A."/>
            <person name="Henrissat B."/>
            <person name="Grigoriev I.V."/>
            <person name="Hibbett D.S."/>
            <person name="Martin F."/>
            <person name="Nordberg H.P."/>
            <person name="Cantor M.N."/>
            <person name="Hua S.X."/>
        </authorList>
    </citation>
    <scope>NUCLEOTIDE SEQUENCE [LARGE SCALE GENOMIC DNA]</scope>
    <source>
        <strain evidence="8 9">Foug A</strain>
    </source>
</reference>
<dbReference type="GO" id="GO:0016787">
    <property type="term" value="F:hydrolase activity"/>
    <property type="evidence" value="ECO:0007669"/>
    <property type="project" value="UniProtKB-KW"/>
</dbReference>
<accession>A0A0C3DV12</accession>
<dbReference type="Pfam" id="PF00270">
    <property type="entry name" value="DEAD"/>
    <property type="match status" value="1"/>
</dbReference>
<dbReference type="InterPro" id="IPR055124">
    <property type="entry name" value="PIN-like_DDX60"/>
</dbReference>
<name>A0A0C3DV12_9AGAM</name>
<dbReference type="CDD" id="cd18025">
    <property type="entry name" value="DEXHc_DDX60"/>
    <property type="match status" value="1"/>
</dbReference>
<dbReference type="EMBL" id="KN822069">
    <property type="protein sequence ID" value="KIM59786.1"/>
    <property type="molecule type" value="Genomic_DNA"/>
</dbReference>
<dbReference type="InterPro" id="IPR027417">
    <property type="entry name" value="P-loop_NTPase"/>
</dbReference>
<evidence type="ECO:0000256" key="4">
    <source>
        <dbReference type="ARBA" id="ARBA00022840"/>
    </source>
</evidence>
<dbReference type="PROSITE" id="PS51192">
    <property type="entry name" value="HELICASE_ATP_BIND_1"/>
    <property type="match status" value="1"/>
</dbReference>
<feature type="compositionally biased region" description="Acidic residues" evidence="5">
    <location>
        <begin position="1751"/>
        <end position="1765"/>
    </location>
</feature>
<dbReference type="InterPro" id="IPR001650">
    <property type="entry name" value="Helicase_C-like"/>
</dbReference>
<dbReference type="InterPro" id="IPR052431">
    <property type="entry name" value="SKI2_subfamily_helicases"/>
</dbReference>
<proteinExistence type="predicted"/>
<sequence>MSMDLEEFDLADQDTDEEDTLPDSLAVSEALKWVDAVWHAASRRARWMDLIGDYAGQEPFVVDGHSLIQLVLDDPLLALAKPDDPSFQILHAIHLLERTLNELIKRSAVFDIVFWNENRHTVLMTGSERFNVASRSLARRILFNHLRTIPGVKVHAFSDLSDPQWIEYRFTRKPMFVFVNGGDEPSLSRDAYEAHRLLGHRAFLFGLLGSGLVLALLQGAEFRESKILTFVYESKMNSRRSGDVLPPPIRAASSAASLTLKNTENISSPSTHSMLFDHQRQLLPFDRITVLRKITQTLKLKQTGTNPAFLFAFIIHVLLLDHLSVQDRARRLEPITDDLKSNLKAFLPPVLLTAETVIAASNTTIDVDVRVFISLIRFFAENTRLTLQQAIGSDTAMVMETEFRAFIVPVAKFAQFSRKFLPRSTPSPPTHDLRLLPFSNPVFDEELAPLQGVASHNVVNEAVEAVEAESDEESDAEDWDASSGDEDERSTKESAESEVQVPEESPGFFEDGFLYRDTNHWHNSRKAILPKHLGGETPASMTEWQRKKKLRSDQRFMKSLHDQAATLTGTLGAALQQIKIPQVGSTLPPSSKQKQVHSNTLPKGGSKGALKLSKADMIRKQNTAQKAKQKLSESVVWLKQRLVELAAEDSPSALTKMFSDMERNARLKEPLIATGVSLYKIHRVFLRWIIDPQRTSPAVRDKNSVDIMKGIKDIQGIGYMTDDILKCLKSALIALGFSDYVDSLIIPPNQENQSLMFSFVKLLRSKTETPLYDFMSIREPPVEWQLRLFGEYMDRSMDSQQDPRVSFKPDAWQREVLDAIDKKMSLLVVAPTSAGKTFISYYAMEKVLRSSDEGVVVYVAPTKALVVQVAAEIYARFSKDLKGRSCWAIHTRDYRIHEPQNCQILVTVPEILAIMLLSPPLAKTWTPRLQYIILDEIHTIGQQEGGSVWEQILLLAPCPIIGLSATVGSPEQFNEWLAMVQKAGGFNHKFVYHPHRYSHLRKFFYNIYEKPKNPFESLASHQATGRIRLLHPIAMLAFGARSIPPDMALESSDTLSLFQALKTDRALSPSILEKLEPTNFFPPKRLLQQKDVIKYDEELKACLKPMVDSFDPHDPKSHLSRVISRLEDSSLSRVPSNVINAPPDRMMFRRNLIYLAADLHAQGDLPAIFFSFDRTDCEIMAQDLVLMLQEREQKWREESPEWKRKLAQYEAWLSRAKERERIAARAAAQKKDPDEPHTETVEWQASFNPDEPSSAFSFANTRSYSMSMLEEDIRDLRWTSTPPWAFQCLKRGIAVHHSGMNKRYRMIIESLFRRGFVRVIIATGTLALGINAPTKTSVFCGDSPFLTALMYRQCAGRAGRRGYDLLGKVVFYGLAMDRAQRLTLSRLPSLGVNFPVTSTLILRLFNLLEGSDYAPTAVKSVQKLFRLPRISLGSEEGKHQLLHHLRFTIDYLRRTRLLDEKGRPFNLSGIVAQLYYTEPSNLALVALLRNGILHGICCQPSMIQAKRNFILLMSHLFGRRYLPGSYLRDENLAETIKKSPSIVILPPLLKDAKRVLEQQDREILRIFTTYAFTYGSKHGHELGPDTRLPLTNRDISGAPRNLCEPVGSFYDVLKETAIQVVARSLFVANSGHDDHFTDVLDLARTTRHGLNLNQYAIPSFSHIVSPTDSQFALNAYILDFFTHGQVKPLAVANAIRRGDVWFLLQDFSLTLMSVRGVLENLIMRKARAAIEDEELDDDNGDENGGLAELNLSDDEMVEGDNEDDLEGGKRSTNSWSGGRARPRGVSEGDWRVLEVVEEVLQEFQEKFKAMWA</sequence>
<feature type="domain" description="Helicase ATP-binding" evidence="6">
    <location>
        <begin position="817"/>
        <end position="985"/>
    </location>
</feature>
<dbReference type="SMART" id="SM00490">
    <property type="entry name" value="HELICc"/>
    <property type="match status" value="1"/>
</dbReference>
<dbReference type="Proteomes" id="UP000053989">
    <property type="component" value="Unassembled WGS sequence"/>
</dbReference>
<reference evidence="9" key="2">
    <citation type="submission" date="2015-01" db="EMBL/GenBank/DDBJ databases">
        <title>Evolutionary Origins and Diversification of the Mycorrhizal Mutualists.</title>
        <authorList>
            <consortium name="DOE Joint Genome Institute"/>
            <consortium name="Mycorrhizal Genomics Consortium"/>
            <person name="Kohler A."/>
            <person name="Kuo A."/>
            <person name="Nagy L.G."/>
            <person name="Floudas D."/>
            <person name="Copeland A."/>
            <person name="Barry K.W."/>
            <person name="Cichocki N."/>
            <person name="Veneault-Fourrey C."/>
            <person name="LaButti K."/>
            <person name="Lindquist E.A."/>
            <person name="Lipzen A."/>
            <person name="Lundell T."/>
            <person name="Morin E."/>
            <person name="Murat C."/>
            <person name="Riley R."/>
            <person name="Ohm R."/>
            <person name="Sun H."/>
            <person name="Tunlid A."/>
            <person name="Henrissat B."/>
            <person name="Grigoriev I.V."/>
            <person name="Hibbett D.S."/>
            <person name="Martin F."/>
        </authorList>
    </citation>
    <scope>NUCLEOTIDE SEQUENCE [LARGE SCALE GENOMIC DNA]</scope>
    <source>
        <strain evidence="9">Foug A</strain>
    </source>
</reference>
<dbReference type="FunCoup" id="A0A0C3DV12">
    <property type="interactions" value="315"/>
</dbReference>
<dbReference type="Pfam" id="PF23002">
    <property type="entry name" value="PIN-like_DDX60"/>
    <property type="match status" value="1"/>
</dbReference>
<dbReference type="Gene3D" id="3.40.50.300">
    <property type="entry name" value="P-loop containing nucleotide triphosphate hydrolases"/>
    <property type="match status" value="2"/>
</dbReference>
<dbReference type="Pfam" id="PF00271">
    <property type="entry name" value="Helicase_C"/>
    <property type="match status" value="1"/>
</dbReference>
<evidence type="ECO:0000256" key="3">
    <source>
        <dbReference type="ARBA" id="ARBA00022806"/>
    </source>
</evidence>
<evidence type="ECO:0000256" key="1">
    <source>
        <dbReference type="ARBA" id="ARBA00022741"/>
    </source>
</evidence>
<dbReference type="SMART" id="SM00487">
    <property type="entry name" value="DEXDc"/>
    <property type="match status" value="1"/>
</dbReference>
<evidence type="ECO:0000256" key="5">
    <source>
        <dbReference type="SAM" id="MobiDB-lite"/>
    </source>
</evidence>
<feature type="region of interest" description="Disordered" evidence="5">
    <location>
        <begin position="1733"/>
        <end position="1785"/>
    </location>
</feature>
<dbReference type="SUPFAM" id="SSF52540">
    <property type="entry name" value="P-loop containing nucleoside triphosphate hydrolases"/>
    <property type="match status" value="1"/>
</dbReference>
<dbReference type="GO" id="GO:0003676">
    <property type="term" value="F:nucleic acid binding"/>
    <property type="evidence" value="ECO:0007669"/>
    <property type="project" value="InterPro"/>
</dbReference>
<keyword evidence="3" id="KW-0347">Helicase</keyword>
<dbReference type="PANTHER" id="PTHR44533">
    <property type="entry name" value="DEAD/H RNA HELICASE, PUTATIVE-RELATED"/>
    <property type="match status" value="1"/>
</dbReference>
<organism evidence="8 9">
    <name type="scientific">Scleroderma citrinum Foug A</name>
    <dbReference type="NCBI Taxonomy" id="1036808"/>
    <lineage>
        <taxon>Eukaryota</taxon>
        <taxon>Fungi</taxon>
        <taxon>Dikarya</taxon>
        <taxon>Basidiomycota</taxon>
        <taxon>Agaricomycotina</taxon>
        <taxon>Agaricomycetes</taxon>
        <taxon>Agaricomycetidae</taxon>
        <taxon>Boletales</taxon>
        <taxon>Sclerodermatineae</taxon>
        <taxon>Sclerodermataceae</taxon>
        <taxon>Scleroderma</taxon>
    </lineage>
</organism>
<keyword evidence="9" id="KW-1185">Reference proteome</keyword>
<evidence type="ECO:0000259" key="6">
    <source>
        <dbReference type="PROSITE" id="PS51192"/>
    </source>
</evidence>
<dbReference type="PANTHER" id="PTHR44533:SF4">
    <property type="entry name" value="DEAD_H RNA HELICASE, PUTATIVE-RELATED"/>
    <property type="match status" value="1"/>
</dbReference>
<feature type="region of interest" description="Disordered" evidence="5">
    <location>
        <begin position="583"/>
        <end position="608"/>
    </location>
</feature>
<evidence type="ECO:0000313" key="9">
    <source>
        <dbReference type="Proteomes" id="UP000053989"/>
    </source>
</evidence>
<feature type="compositionally biased region" description="Acidic residues" evidence="5">
    <location>
        <begin position="465"/>
        <end position="488"/>
    </location>
</feature>
<dbReference type="GO" id="GO:0005737">
    <property type="term" value="C:cytoplasm"/>
    <property type="evidence" value="ECO:0007669"/>
    <property type="project" value="TreeGrafter"/>
</dbReference>
<dbReference type="InterPro" id="IPR011545">
    <property type="entry name" value="DEAD/DEAH_box_helicase_dom"/>
</dbReference>
<keyword evidence="1" id="KW-0547">Nucleotide-binding</keyword>
<dbReference type="InterPro" id="IPR014001">
    <property type="entry name" value="Helicase_ATP-bd"/>
</dbReference>
<dbReference type="PROSITE" id="PS51194">
    <property type="entry name" value="HELICASE_CTER"/>
    <property type="match status" value="1"/>
</dbReference>
<evidence type="ECO:0000259" key="7">
    <source>
        <dbReference type="PROSITE" id="PS51194"/>
    </source>
</evidence>
<dbReference type="STRING" id="1036808.A0A0C3DV12"/>
<dbReference type="GO" id="GO:0004386">
    <property type="term" value="F:helicase activity"/>
    <property type="evidence" value="ECO:0007669"/>
    <property type="project" value="UniProtKB-KW"/>
</dbReference>
<dbReference type="InParanoid" id="A0A0C3DV12"/>
<evidence type="ECO:0000256" key="2">
    <source>
        <dbReference type="ARBA" id="ARBA00022801"/>
    </source>
</evidence>
<dbReference type="FunFam" id="3.40.50.300:FF:001039">
    <property type="entry name" value="ATP-dependent RNA helicase DDX60"/>
    <property type="match status" value="1"/>
</dbReference>
<dbReference type="HOGENOM" id="CLU_002305_2_0_1"/>
<feature type="domain" description="Helicase C-terminal" evidence="7">
    <location>
        <begin position="1240"/>
        <end position="1408"/>
    </location>
</feature>
<evidence type="ECO:0000313" key="8">
    <source>
        <dbReference type="EMBL" id="KIM59786.1"/>
    </source>
</evidence>
<dbReference type="InterPro" id="IPR059032">
    <property type="entry name" value="WHD_DDX60"/>
</dbReference>
<gene>
    <name evidence="8" type="ORF">SCLCIDRAFT_1217403</name>
</gene>
<feature type="compositionally biased region" description="Polar residues" evidence="5">
    <location>
        <begin position="583"/>
        <end position="601"/>
    </location>
</feature>
<evidence type="ECO:0008006" key="10">
    <source>
        <dbReference type="Google" id="ProtNLM"/>
    </source>
</evidence>
<keyword evidence="4" id="KW-0067">ATP-binding</keyword>
<dbReference type="GO" id="GO:0005524">
    <property type="term" value="F:ATP binding"/>
    <property type="evidence" value="ECO:0007669"/>
    <property type="project" value="UniProtKB-KW"/>
</dbReference>